<evidence type="ECO:0000313" key="8">
    <source>
        <dbReference type="Proteomes" id="UP000288859"/>
    </source>
</evidence>
<dbReference type="GO" id="GO:0005739">
    <property type="term" value="C:mitochondrion"/>
    <property type="evidence" value="ECO:0007669"/>
    <property type="project" value="TreeGrafter"/>
</dbReference>
<dbReference type="OrthoDB" id="775260at2759"/>
<dbReference type="VEuPathDB" id="FungiDB:PV10_06061"/>
<dbReference type="PANTHER" id="PTHR11088:SF89">
    <property type="entry name" value="TRNA DIMETHYLALLYLTRANSFERASE"/>
    <property type="match status" value="1"/>
</dbReference>
<evidence type="ECO:0000256" key="1">
    <source>
        <dbReference type="ARBA" id="ARBA00005842"/>
    </source>
</evidence>
<evidence type="ECO:0000256" key="4">
    <source>
        <dbReference type="ARBA" id="ARBA00022840"/>
    </source>
</evidence>
<proteinExistence type="inferred from homology"/>
<dbReference type="Gene3D" id="3.30.160.60">
    <property type="entry name" value="Classic Zinc Finger"/>
    <property type="match status" value="1"/>
</dbReference>
<dbReference type="HAMAP" id="MF_00185">
    <property type="entry name" value="IPP_trans"/>
    <property type="match status" value="1"/>
</dbReference>
<feature type="compositionally biased region" description="Basic and acidic residues" evidence="6">
    <location>
        <begin position="126"/>
        <end position="136"/>
    </location>
</feature>
<dbReference type="InterPro" id="IPR039657">
    <property type="entry name" value="Dimethylallyltransferase"/>
</dbReference>
<keyword evidence="3 5" id="KW-0547">Nucleotide-binding</keyword>
<dbReference type="Gene3D" id="1.10.20.140">
    <property type="match status" value="1"/>
</dbReference>
<evidence type="ECO:0000313" key="7">
    <source>
        <dbReference type="EMBL" id="RVX71088.1"/>
    </source>
</evidence>
<comment type="similarity">
    <text evidence="1 5">Belongs to the IPP transferase family.</text>
</comment>
<dbReference type="SUPFAM" id="SSF52540">
    <property type="entry name" value="P-loop containing nucleoside triphosphate hydrolases"/>
    <property type="match status" value="2"/>
</dbReference>
<accession>A0A438N5S2</accession>
<keyword evidence="2 5" id="KW-0808">Transferase</keyword>
<evidence type="ECO:0000256" key="5">
    <source>
        <dbReference type="PIRNR" id="PIRNR039110"/>
    </source>
</evidence>
<evidence type="ECO:0000256" key="3">
    <source>
        <dbReference type="ARBA" id="ARBA00022741"/>
    </source>
</evidence>
<dbReference type="InterPro" id="IPR027417">
    <property type="entry name" value="P-loop_NTPase"/>
</dbReference>
<comment type="catalytic activity">
    <reaction evidence="5">
        <text>adenosine(37) in tRNA + dimethylallyl diphosphate = N(6)-dimethylallyladenosine(37) in tRNA + diphosphate</text>
        <dbReference type="Rhea" id="RHEA:26482"/>
        <dbReference type="Rhea" id="RHEA-COMP:10162"/>
        <dbReference type="Rhea" id="RHEA-COMP:10375"/>
        <dbReference type="ChEBI" id="CHEBI:33019"/>
        <dbReference type="ChEBI" id="CHEBI:57623"/>
        <dbReference type="ChEBI" id="CHEBI:74411"/>
        <dbReference type="ChEBI" id="CHEBI:74415"/>
        <dbReference type="EC" id="2.5.1.75"/>
    </reaction>
</comment>
<keyword evidence="5" id="KW-0963">Cytoplasm</keyword>
<evidence type="ECO:0000256" key="6">
    <source>
        <dbReference type="SAM" id="MobiDB-lite"/>
    </source>
</evidence>
<dbReference type="PANTHER" id="PTHR11088">
    <property type="entry name" value="TRNA DIMETHYLALLYLTRANSFERASE"/>
    <property type="match status" value="1"/>
</dbReference>
<feature type="compositionally biased region" description="Acidic residues" evidence="6">
    <location>
        <begin position="137"/>
        <end position="148"/>
    </location>
</feature>
<organism evidence="7 8">
    <name type="scientific">Exophiala mesophila</name>
    <name type="common">Black yeast-like fungus</name>
    <dbReference type="NCBI Taxonomy" id="212818"/>
    <lineage>
        <taxon>Eukaryota</taxon>
        <taxon>Fungi</taxon>
        <taxon>Dikarya</taxon>
        <taxon>Ascomycota</taxon>
        <taxon>Pezizomycotina</taxon>
        <taxon>Eurotiomycetes</taxon>
        <taxon>Chaetothyriomycetidae</taxon>
        <taxon>Chaetothyriales</taxon>
        <taxon>Herpotrichiellaceae</taxon>
        <taxon>Exophiala</taxon>
    </lineage>
</organism>
<sequence length="488" mass="55086">MALRPPDKPLLVVLGATGTGKSKLAVELATKFNGEIINGDAMQMYKGLPIITNKIPEGERNGIPHHLLDFIALHEKPWKVHQFVKESLRVVDEIRERGKLPILVGGTHYYSHALLFKDAILGREDKDKEEGEKEQEQDQSDDDDDDESDHQWPILSRPTNEIFSKLEEVDPESASRWHPKDRRKIQTALRIWLRSGRKASDIYAEQQARRTDSARPSTSSDPNDQISKSETGLRFPTLLLWLEAEDAVLKERLNRRVDSMIEDGLISEARLMAQVEASLNKTDNPVDRTKGIWISIGYKELEPYLQLEESGTHKNQESNSAQEKILHEAIEAVKAGTRQYAKRQNRYIRVRLADALADAGQLRQLFLLDSTKLDQWESMVLQPAERLASSFLEGNDLPDPATLSPLAEKWLGKVGTGNNNAKRLARTCEVCNKVLMTDHEWDGHLSSRGHKNTVAAQKRRMRQLDQPLESASASASTTETSNIDTSMP</sequence>
<dbReference type="Proteomes" id="UP000288859">
    <property type="component" value="Unassembled WGS sequence"/>
</dbReference>
<dbReference type="AlphaFoldDB" id="A0A438N5S2"/>
<keyword evidence="5" id="KW-0819">tRNA processing</keyword>
<dbReference type="InterPro" id="IPR030666">
    <property type="entry name" value="IPP_transferase_euk"/>
</dbReference>
<feature type="region of interest" description="Disordered" evidence="6">
    <location>
        <begin position="203"/>
        <end position="229"/>
    </location>
</feature>
<feature type="region of interest" description="Disordered" evidence="6">
    <location>
        <begin position="465"/>
        <end position="488"/>
    </location>
</feature>
<dbReference type="EC" id="2.5.1.75" evidence="5"/>
<gene>
    <name evidence="7" type="ORF">B0A52_03454</name>
</gene>
<dbReference type="GO" id="GO:0006400">
    <property type="term" value="P:tRNA modification"/>
    <property type="evidence" value="ECO:0007669"/>
    <property type="project" value="TreeGrafter"/>
</dbReference>
<feature type="region of interest" description="Disordered" evidence="6">
    <location>
        <begin position="126"/>
        <end position="154"/>
    </location>
</feature>
<dbReference type="GO" id="GO:0052381">
    <property type="term" value="F:tRNA dimethylallyltransferase activity"/>
    <property type="evidence" value="ECO:0007669"/>
    <property type="project" value="UniProtKB-UniRule"/>
</dbReference>
<feature type="compositionally biased region" description="Low complexity" evidence="6">
    <location>
        <begin position="469"/>
        <end position="481"/>
    </location>
</feature>
<name>A0A438N5S2_EXOME</name>
<dbReference type="Gene3D" id="3.40.50.300">
    <property type="entry name" value="P-loop containing nucleotide triphosphate hydrolases"/>
    <property type="match status" value="1"/>
</dbReference>
<dbReference type="Pfam" id="PF01715">
    <property type="entry name" value="IPPT"/>
    <property type="match status" value="1"/>
</dbReference>
<dbReference type="SUPFAM" id="SSF57667">
    <property type="entry name" value="beta-beta-alpha zinc fingers"/>
    <property type="match status" value="1"/>
</dbReference>
<feature type="compositionally biased region" description="Polar residues" evidence="6">
    <location>
        <begin position="214"/>
        <end position="229"/>
    </location>
</feature>
<keyword evidence="4 5" id="KW-0067">ATP-binding</keyword>
<comment type="caution">
    <text evidence="7">The sequence shown here is derived from an EMBL/GenBank/DDBJ whole genome shotgun (WGS) entry which is preliminary data.</text>
</comment>
<dbReference type="PIRSF" id="PIRSF039110">
    <property type="entry name" value="IPP_transferase"/>
    <property type="match status" value="1"/>
</dbReference>
<dbReference type="GO" id="GO:0005524">
    <property type="term" value="F:ATP binding"/>
    <property type="evidence" value="ECO:0007669"/>
    <property type="project" value="UniProtKB-UniRule"/>
</dbReference>
<dbReference type="EMBL" id="NAJM01000019">
    <property type="protein sequence ID" value="RVX71088.1"/>
    <property type="molecule type" value="Genomic_DNA"/>
</dbReference>
<dbReference type="InterPro" id="IPR018022">
    <property type="entry name" value="IPT"/>
</dbReference>
<protein>
    <recommendedName>
        <fullName evidence="5">tRNA dimethylallyltransferase</fullName>
        <ecNumber evidence="5">2.5.1.75</ecNumber>
    </recommendedName>
</protein>
<reference evidence="7 8" key="1">
    <citation type="submission" date="2017-03" db="EMBL/GenBank/DDBJ databases">
        <title>Genomes of endolithic fungi from Antarctica.</title>
        <authorList>
            <person name="Coleine C."/>
            <person name="Masonjones S."/>
            <person name="Stajich J.E."/>
        </authorList>
    </citation>
    <scope>NUCLEOTIDE SEQUENCE [LARGE SCALE GENOMIC DNA]</scope>
    <source>
        <strain evidence="7 8">CCFEE 6314</strain>
    </source>
</reference>
<evidence type="ECO:0000256" key="2">
    <source>
        <dbReference type="ARBA" id="ARBA00022679"/>
    </source>
</evidence>
<comment type="function">
    <text evidence="5">Catalyzes the transfer of a dimethylallyl group onto the adenine at position 37.</text>
</comment>
<dbReference type="InterPro" id="IPR036236">
    <property type="entry name" value="Znf_C2H2_sf"/>
</dbReference>